<name>A0A2N9BA58_STRCX</name>
<evidence type="ECO:0000313" key="3">
    <source>
        <dbReference type="Proteomes" id="UP000235464"/>
    </source>
</evidence>
<feature type="region of interest" description="Disordered" evidence="1">
    <location>
        <begin position="1"/>
        <end position="179"/>
    </location>
</feature>
<feature type="region of interest" description="Disordered" evidence="1">
    <location>
        <begin position="206"/>
        <end position="289"/>
    </location>
</feature>
<gene>
    <name evidence="2" type="ORF">SCNRRL3882_3697</name>
</gene>
<sequence>MRNCQNALRAARQPFDPSTGRKPRTPAARGCWAFGRTGALSPRSARRPCTSGPHGPRNADRTGALGLRPTREAGTSRRHRHPGPPARTDSGPPTAQGLWGCGRHRNSEPPADTDTPDLRPARTPELPPTPRPWASDPHGLRTSGRTGPLGLRPAQKPGNSARHGNPWPPADTQRGARPRCGPRVRWLRLTRRGARLTSVSCLRRRSHLRHHPRRRTNRLRRTSRRRRSVPRGVRLTSRSLRPRPTSCRRCRGATTRWTPTPRDGPSVRIRRCGPWTPTPRPRGLRSPPG</sequence>
<dbReference type="EMBL" id="LT963352">
    <property type="protein sequence ID" value="SOR80242.1"/>
    <property type="molecule type" value="Genomic_DNA"/>
</dbReference>
<organism evidence="2 3">
    <name type="scientific">Streptomyces chartreusis NRRL 3882</name>
    <dbReference type="NCBI Taxonomy" id="1079985"/>
    <lineage>
        <taxon>Bacteria</taxon>
        <taxon>Bacillati</taxon>
        <taxon>Actinomycetota</taxon>
        <taxon>Actinomycetes</taxon>
        <taxon>Kitasatosporales</taxon>
        <taxon>Streptomycetaceae</taxon>
        <taxon>Streptomyces</taxon>
    </lineage>
</organism>
<keyword evidence="3" id="KW-1185">Reference proteome</keyword>
<accession>A0A2N9BA58</accession>
<protein>
    <submittedName>
        <fullName evidence="2">Uncharacterized protein</fullName>
    </submittedName>
</protein>
<dbReference type="AlphaFoldDB" id="A0A2N9BA58"/>
<evidence type="ECO:0000313" key="2">
    <source>
        <dbReference type="EMBL" id="SOR80242.1"/>
    </source>
</evidence>
<feature type="compositionally biased region" description="Basic residues" evidence="1">
    <location>
        <begin position="206"/>
        <end position="229"/>
    </location>
</feature>
<dbReference type="Proteomes" id="UP000235464">
    <property type="component" value="Chromosome I"/>
</dbReference>
<proteinExistence type="predicted"/>
<evidence type="ECO:0000256" key="1">
    <source>
        <dbReference type="SAM" id="MobiDB-lite"/>
    </source>
</evidence>
<reference evidence="3" key="1">
    <citation type="submission" date="2017-11" db="EMBL/GenBank/DDBJ databases">
        <authorList>
            <person name="Wibberg D."/>
        </authorList>
    </citation>
    <scope>NUCLEOTIDE SEQUENCE [LARGE SCALE GENOMIC DNA]</scope>
</reference>